<keyword evidence="3" id="KW-1185">Reference proteome</keyword>
<evidence type="ECO:0000313" key="2">
    <source>
        <dbReference type="EMBL" id="ACV12235.1"/>
    </source>
</evidence>
<dbReference type="RefSeq" id="WP_015789806.1">
    <property type="nucleotide sequence ID" value="NC_013158.1"/>
</dbReference>
<feature type="compositionally biased region" description="Acidic residues" evidence="1">
    <location>
        <begin position="169"/>
        <end position="181"/>
    </location>
</feature>
<dbReference type="eggNOG" id="arCOG00394">
    <property type="taxonomic scope" value="Archaea"/>
</dbReference>
<dbReference type="AlphaFoldDB" id="C7NTZ0"/>
<reference evidence="2 3" key="1">
    <citation type="journal article" date="2009" name="Stand. Genomic Sci.">
        <title>Complete genome sequence of Halorhabdus utahensis type strain (AX-2).</title>
        <authorList>
            <person name="Anderson I."/>
            <person name="Tindall B.J."/>
            <person name="Pomrenke H."/>
            <person name="Goker M."/>
            <person name="Lapidus A."/>
            <person name="Nolan M."/>
            <person name="Copeland A."/>
            <person name="Glavina Del Rio T."/>
            <person name="Chen F."/>
            <person name="Tice H."/>
            <person name="Cheng J.F."/>
            <person name="Lucas S."/>
            <person name="Chertkov O."/>
            <person name="Bruce D."/>
            <person name="Brettin T."/>
            <person name="Detter J.C."/>
            <person name="Han C."/>
            <person name="Goodwin L."/>
            <person name="Land M."/>
            <person name="Hauser L."/>
            <person name="Chang Y.J."/>
            <person name="Jeffries C.D."/>
            <person name="Pitluck S."/>
            <person name="Pati A."/>
            <person name="Mavromatis K."/>
            <person name="Ivanova N."/>
            <person name="Ovchinnikova G."/>
            <person name="Chen A."/>
            <person name="Palaniappan K."/>
            <person name="Chain P."/>
            <person name="Rohde M."/>
            <person name="Bristow J."/>
            <person name="Eisen J.A."/>
            <person name="Markowitz V."/>
            <person name="Hugenholtz P."/>
            <person name="Kyrpides N.C."/>
            <person name="Klenk H.P."/>
        </authorList>
    </citation>
    <scope>NUCLEOTIDE SEQUENCE [LARGE SCALE GENOMIC DNA]</scope>
    <source>
        <strain evidence="3">DSM 12940 / JCM 11049 / AX-2</strain>
    </source>
</reference>
<dbReference type="InterPro" id="IPR036390">
    <property type="entry name" value="WH_DNA-bd_sf"/>
</dbReference>
<dbReference type="Gene3D" id="1.10.10.10">
    <property type="entry name" value="Winged helix-like DNA-binding domain superfamily/Winged helix DNA-binding domain"/>
    <property type="match status" value="1"/>
</dbReference>
<evidence type="ECO:0000313" key="3">
    <source>
        <dbReference type="Proteomes" id="UP000002071"/>
    </source>
</evidence>
<sequence length="416" mass="45231">MSDLAERHRQIADILEPIERMGIDATVDDRTTDDGTLRLTLTLGLPSDFDPIRQKATDPTGTLEARIRELEKQSEPNESDHETDPDPSEDGYPSVAGQELTDGERETLDALRTLGGPRASGDIADQVDATIQSVRSWLPKLAGAGLIETVPDPTDGRRKLYSPVVSEESATDEGSADEDDTIDRSEDNPVDRSEDDTVEETTDVAGTVYVATGGGSPSQVFHVRPDCPQLRRAKDFVEKDRSVVPHHRPCGTCVSTDLADGLVAISNSPTETYHRRADCPRLASATDVTVVDGETVPDFDPCADCVSGDRTSDRDEDEKERDEDTDEDGSDEEEADADDVSMAAELCDRNDLDREAVIEALDAATAIYHVQRDLTLPRDETEALLRNLGVFETLSGGGHVSLDRAKSVVHEHVPPT</sequence>
<feature type="region of interest" description="Disordered" evidence="1">
    <location>
        <begin position="301"/>
        <end position="341"/>
    </location>
</feature>
<dbReference type="HOGENOM" id="CLU_659900_0_0_2"/>
<evidence type="ECO:0000256" key="1">
    <source>
        <dbReference type="SAM" id="MobiDB-lite"/>
    </source>
</evidence>
<feature type="compositionally biased region" description="Acidic residues" evidence="1">
    <location>
        <begin position="193"/>
        <end position="202"/>
    </location>
</feature>
<dbReference type="EMBL" id="CP001687">
    <property type="protein sequence ID" value="ACV12235.1"/>
    <property type="molecule type" value="Genomic_DNA"/>
</dbReference>
<gene>
    <name evidence="2" type="ordered locus">Huta_2068</name>
</gene>
<feature type="region of interest" description="Disordered" evidence="1">
    <location>
        <begin position="142"/>
        <end position="203"/>
    </location>
</feature>
<dbReference type="Proteomes" id="UP000002071">
    <property type="component" value="Chromosome"/>
</dbReference>
<organism evidence="2 3">
    <name type="scientific">Halorhabdus utahensis (strain DSM 12940 / JCM 11049 / AX-2)</name>
    <dbReference type="NCBI Taxonomy" id="519442"/>
    <lineage>
        <taxon>Archaea</taxon>
        <taxon>Methanobacteriati</taxon>
        <taxon>Methanobacteriota</taxon>
        <taxon>Stenosarchaea group</taxon>
        <taxon>Halobacteria</taxon>
        <taxon>Halobacteriales</taxon>
        <taxon>Haloarculaceae</taxon>
        <taxon>Halorhabdus</taxon>
    </lineage>
</organism>
<dbReference type="KEGG" id="hut:Huta_2068"/>
<dbReference type="GeneID" id="8384362"/>
<dbReference type="InterPro" id="IPR036388">
    <property type="entry name" value="WH-like_DNA-bd_sf"/>
</dbReference>
<feature type="compositionally biased region" description="Acidic residues" evidence="1">
    <location>
        <begin position="314"/>
        <end position="339"/>
    </location>
</feature>
<name>C7NTZ0_HALUD</name>
<proteinExistence type="predicted"/>
<accession>C7NTZ0</accession>
<feature type="compositionally biased region" description="Basic and acidic residues" evidence="1">
    <location>
        <begin position="69"/>
        <end position="84"/>
    </location>
</feature>
<dbReference type="SUPFAM" id="SSF46785">
    <property type="entry name" value="Winged helix' DNA-binding domain"/>
    <property type="match status" value="1"/>
</dbReference>
<dbReference type="OrthoDB" id="382893at2157"/>
<protein>
    <submittedName>
        <fullName evidence="2">Transcriptional regulator, MarR family</fullName>
    </submittedName>
</protein>
<feature type="region of interest" description="Disordered" evidence="1">
    <location>
        <begin position="69"/>
        <end position="125"/>
    </location>
</feature>
<feature type="compositionally biased region" description="Basic and acidic residues" evidence="1">
    <location>
        <begin position="182"/>
        <end position="192"/>
    </location>
</feature>